<sequence>CPNRRTSRPRVWPTTRLPSTTPICSTTSSRRSPGTGPFSAPSPSWCREQAVARSAISAA</sequence>
<reference evidence="2" key="1">
    <citation type="submission" date="2020-02" db="EMBL/GenBank/DDBJ databases">
        <authorList>
            <person name="Meier V. D."/>
        </authorList>
    </citation>
    <scope>NUCLEOTIDE SEQUENCE</scope>
    <source>
        <strain evidence="2">AVDCRST_MAG57</strain>
    </source>
</reference>
<organism evidence="2">
    <name type="scientific">uncultured Blastococcus sp</name>
    <dbReference type="NCBI Taxonomy" id="217144"/>
    <lineage>
        <taxon>Bacteria</taxon>
        <taxon>Bacillati</taxon>
        <taxon>Actinomycetota</taxon>
        <taxon>Actinomycetes</taxon>
        <taxon>Geodermatophilales</taxon>
        <taxon>Geodermatophilaceae</taxon>
        <taxon>Blastococcus</taxon>
        <taxon>environmental samples</taxon>
    </lineage>
</organism>
<dbReference type="AlphaFoldDB" id="A0A6J4HG42"/>
<feature type="region of interest" description="Disordered" evidence="1">
    <location>
        <begin position="1"/>
        <end position="46"/>
    </location>
</feature>
<feature type="non-terminal residue" evidence="2">
    <location>
        <position position="59"/>
    </location>
</feature>
<evidence type="ECO:0000313" key="2">
    <source>
        <dbReference type="EMBL" id="CAA9223821.1"/>
    </source>
</evidence>
<feature type="compositionally biased region" description="Low complexity" evidence="1">
    <location>
        <begin position="18"/>
        <end position="37"/>
    </location>
</feature>
<feature type="non-terminal residue" evidence="2">
    <location>
        <position position="1"/>
    </location>
</feature>
<name>A0A6J4HG42_9ACTN</name>
<protein>
    <submittedName>
        <fullName evidence="2">SAM-dependent methyltransferase</fullName>
    </submittedName>
</protein>
<keyword evidence="2" id="KW-0489">Methyltransferase</keyword>
<gene>
    <name evidence="2" type="ORF">AVDCRST_MAG57-727</name>
</gene>
<dbReference type="GO" id="GO:0032259">
    <property type="term" value="P:methylation"/>
    <property type="evidence" value="ECO:0007669"/>
    <property type="project" value="UniProtKB-KW"/>
</dbReference>
<keyword evidence="2" id="KW-0808">Transferase</keyword>
<evidence type="ECO:0000256" key="1">
    <source>
        <dbReference type="SAM" id="MobiDB-lite"/>
    </source>
</evidence>
<dbReference type="GO" id="GO:0008168">
    <property type="term" value="F:methyltransferase activity"/>
    <property type="evidence" value="ECO:0007669"/>
    <property type="project" value="UniProtKB-KW"/>
</dbReference>
<dbReference type="EMBL" id="CADCTI010000070">
    <property type="protein sequence ID" value="CAA9223821.1"/>
    <property type="molecule type" value="Genomic_DNA"/>
</dbReference>
<proteinExistence type="predicted"/>
<accession>A0A6J4HG42</accession>